<evidence type="ECO:0000256" key="2">
    <source>
        <dbReference type="ARBA" id="ARBA00010992"/>
    </source>
</evidence>
<dbReference type="HOGENOM" id="CLU_001265_30_12_1"/>
<keyword evidence="3 8" id="KW-0813">Transport</keyword>
<feature type="transmembrane region" description="Helical" evidence="9">
    <location>
        <begin position="114"/>
        <end position="136"/>
    </location>
</feature>
<dbReference type="Gene3D" id="1.20.1250.20">
    <property type="entry name" value="MFS general substrate transporter like domains"/>
    <property type="match status" value="1"/>
</dbReference>
<dbReference type="PROSITE" id="PS00216">
    <property type="entry name" value="SUGAR_TRANSPORT_1"/>
    <property type="match status" value="1"/>
</dbReference>
<dbReference type="FunFam" id="1.20.1250.20:FF:000026">
    <property type="entry name" value="MFS quinate transporter QutD"/>
    <property type="match status" value="1"/>
</dbReference>
<proteinExistence type="inferred from homology"/>
<feature type="transmembrane region" description="Helical" evidence="9">
    <location>
        <begin position="156"/>
        <end position="176"/>
    </location>
</feature>
<dbReference type="InterPro" id="IPR050360">
    <property type="entry name" value="MFS_Sugar_Transporters"/>
</dbReference>
<keyword evidence="12" id="KW-1185">Reference proteome</keyword>
<dbReference type="InterPro" id="IPR005828">
    <property type="entry name" value="MFS_sugar_transport-like"/>
</dbReference>
<dbReference type="GO" id="GO:0016020">
    <property type="term" value="C:membrane"/>
    <property type="evidence" value="ECO:0007669"/>
    <property type="project" value="UniProtKB-SubCell"/>
</dbReference>
<keyword evidence="7" id="KW-0325">Glycoprotein</keyword>
<keyword evidence="11" id="KW-0762">Sugar transport</keyword>
<comment type="caution">
    <text evidence="11">The sequence shown here is derived from an EMBL/GenBank/DDBJ whole genome shotgun (WGS) entry which is preliminary data.</text>
</comment>
<evidence type="ECO:0000259" key="10">
    <source>
        <dbReference type="PROSITE" id="PS50850"/>
    </source>
</evidence>
<feature type="transmembrane region" description="Helical" evidence="9">
    <location>
        <begin position="247"/>
        <end position="265"/>
    </location>
</feature>
<dbReference type="InterPro" id="IPR003663">
    <property type="entry name" value="Sugar/inositol_transpt"/>
</dbReference>
<evidence type="ECO:0000256" key="5">
    <source>
        <dbReference type="ARBA" id="ARBA00022989"/>
    </source>
</evidence>
<comment type="similarity">
    <text evidence="2 8">Belongs to the major facilitator superfamily. Sugar transporter (TC 2.A.1.1) family.</text>
</comment>
<keyword evidence="5 9" id="KW-1133">Transmembrane helix</keyword>
<dbReference type="eggNOG" id="KOG0254">
    <property type="taxonomic scope" value="Eukaryota"/>
</dbReference>
<dbReference type="KEGG" id="cfj:CFIO01_05717"/>
<dbReference type="InterPro" id="IPR036259">
    <property type="entry name" value="MFS_trans_sf"/>
</dbReference>
<comment type="subcellular location">
    <subcellularLocation>
        <location evidence="1">Membrane</location>
        <topology evidence="1">Multi-pass membrane protein</topology>
    </subcellularLocation>
</comment>
<feature type="domain" description="Major facilitator superfamily (MFS) profile" evidence="10">
    <location>
        <begin position="118"/>
        <end position="559"/>
    </location>
</feature>
<reference evidence="11 12" key="1">
    <citation type="submission" date="2014-02" db="EMBL/GenBank/DDBJ databases">
        <title>The genome sequence of Colletotrichum fioriniae PJ7.</title>
        <authorList>
            <person name="Baroncelli R."/>
            <person name="Thon M.R."/>
        </authorList>
    </citation>
    <scope>NUCLEOTIDE SEQUENCE [LARGE SCALE GENOMIC DNA]</scope>
    <source>
        <strain evidence="11 12">PJ7</strain>
    </source>
</reference>
<feature type="transmembrane region" description="Helical" evidence="9">
    <location>
        <begin position="531"/>
        <end position="555"/>
    </location>
</feature>
<dbReference type="Pfam" id="PF00083">
    <property type="entry name" value="Sugar_tr"/>
    <property type="match status" value="1"/>
</dbReference>
<feature type="transmembrane region" description="Helical" evidence="9">
    <location>
        <begin position="285"/>
        <end position="307"/>
    </location>
</feature>
<dbReference type="PROSITE" id="PS00217">
    <property type="entry name" value="SUGAR_TRANSPORT_2"/>
    <property type="match status" value="1"/>
</dbReference>
<sequence length="611" mass="66976">MFNSMRGEIWSFSDVSGRISSDVDEESTSGRTTPTNYKLESSDEGILAASTFGAQRADNKIQAFGTVLFARAAVGLELLFLEYSDFCFYPSDTIIDMEISYGAAGYKGLIHEPYIFFLACFASIGGVLFGYDQGVISGVLVMNNFAKQFPSLSEDATLQGWMVAVLTLGAMVGALVNGPIADALSRRWTILLANVIFLIGSIIQAASINVPMIFIGRFIAGLSIGQLSMVVPLYLSELAPPNLRGSLVALQQLGITVGIMIAFWLDYGTQHIGGTGDGQSPAAWRLPLALQCVPSIILGAGTFFLPFTPRWLLMKDREEDALATLVRIRRVPPTDARLKLELTEIKVAARFDIETTAELYPGVTSRLKLTLERYKSLFVVRHLNRRLVIACLLQLIQQFTGNSVDLLATGVVGVINFFSTIPAIMFMDRWGRKKVLIIGGVGMGVSQLIVGTLYAVYKDSWASNKSAGWAAAFFVWAYIANFAFSIGCVNWIVPSEIFPPGVRSQAVGLAIGTNWLSNFIVALITPRMLEAITFGTFYFFLAFCVILVIWVYFFVPETKGVRIEEMDKLFGGNQGEADMVRMGNIRQQLGLTHGDDLKKEVDIGVSEVEKV</sequence>
<feature type="transmembrane region" description="Helical" evidence="9">
    <location>
        <begin position="214"/>
        <end position="235"/>
    </location>
</feature>
<dbReference type="Proteomes" id="UP000020467">
    <property type="component" value="Unassembled WGS sequence"/>
</dbReference>
<accession>A0A010R0K5</accession>
<evidence type="ECO:0000256" key="4">
    <source>
        <dbReference type="ARBA" id="ARBA00022692"/>
    </source>
</evidence>
<dbReference type="GO" id="GO:0005351">
    <property type="term" value="F:carbohydrate:proton symporter activity"/>
    <property type="evidence" value="ECO:0007669"/>
    <property type="project" value="TreeGrafter"/>
</dbReference>
<feature type="transmembrane region" description="Helical" evidence="9">
    <location>
        <begin position="435"/>
        <end position="457"/>
    </location>
</feature>
<organism evidence="11 12">
    <name type="scientific">Colletotrichum fioriniae PJ7</name>
    <dbReference type="NCBI Taxonomy" id="1445577"/>
    <lineage>
        <taxon>Eukaryota</taxon>
        <taxon>Fungi</taxon>
        <taxon>Dikarya</taxon>
        <taxon>Ascomycota</taxon>
        <taxon>Pezizomycotina</taxon>
        <taxon>Sordariomycetes</taxon>
        <taxon>Hypocreomycetidae</taxon>
        <taxon>Glomerellales</taxon>
        <taxon>Glomerellaceae</taxon>
        <taxon>Colletotrichum</taxon>
        <taxon>Colletotrichum acutatum species complex</taxon>
    </lineage>
</organism>
<evidence type="ECO:0000256" key="7">
    <source>
        <dbReference type="ARBA" id="ARBA00023180"/>
    </source>
</evidence>
<dbReference type="PANTHER" id="PTHR48022">
    <property type="entry name" value="PLASTIDIC GLUCOSE TRANSPORTER 4"/>
    <property type="match status" value="1"/>
</dbReference>
<dbReference type="AlphaFoldDB" id="A0A010R0K5"/>
<dbReference type="SUPFAM" id="SSF103473">
    <property type="entry name" value="MFS general substrate transporter"/>
    <property type="match status" value="1"/>
</dbReference>
<gene>
    <name evidence="11" type="ORF">CFIO01_05717</name>
</gene>
<evidence type="ECO:0000313" key="12">
    <source>
        <dbReference type="Proteomes" id="UP000020467"/>
    </source>
</evidence>
<evidence type="ECO:0000256" key="3">
    <source>
        <dbReference type="ARBA" id="ARBA00022448"/>
    </source>
</evidence>
<dbReference type="NCBIfam" id="TIGR00879">
    <property type="entry name" value="SP"/>
    <property type="match status" value="1"/>
</dbReference>
<name>A0A010R0K5_9PEZI</name>
<keyword evidence="6 9" id="KW-0472">Membrane</keyword>
<keyword evidence="4 9" id="KW-0812">Transmembrane</keyword>
<evidence type="ECO:0000256" key="1">
    <source>
        <dbReference type="ARBA" id="ARBA00004141"/>
    </source>
</evidence>
<dbReference type="InterPro" id="IPR005829">
    <property type="entry name" value="Sugar_transporter_CS"/>
</dbReference>
<dbReference type="EMBL" id="JARH01001046">
    <property type="protein sequence ID" value="EXF73786.1"/>
    <property type="molecule type" value="Genomic_DNA"/>
</dbReference>
<dbReference type="PRINTS" id="PR00171">
    <property type="entry name" value="SUGRTRNSPORT"/>
</dbReference>
<dbReference type="OrthoDB" id="8120565at2759"/>
<dbReference type="InterPro" id="IPR020846">
    <property type="entry name" value="MFS_dom"/>
</dbReference>
<feature type="transmembrane region" description="Helical" evidence="9">
    <location>
        <begin position="505"/>
        <end position="525"/>
    </location>
</feature>
<feature type="transmembrane region" description="Helical" evidence="9">
    <location>
        <begin position="469"/>
        <end position="493"/>
    </location>
</feature>
<evidence type="ECO:0000313" key="11">
    <source>
        <dbReference type="EMBL" id="EXF73786.1"/>
    </source>
</evidence>
<evidence type="ECO:0000256" key="6">
    <source>
        <dbReference type="ARBA" id="ARBA00023136"/>
    </source>
</evidence>
<dbReference type="PROSITE" id="PS50850">
    <property type="entry name" value="MFS"/>
    <property type="match status" value="1"/>
</dbReference>
<dbReference type="PANTHER" id="PTHR48022:SF2">
    <property type="entry name" value="PLASTIDIC GLUCOSE TRANSPORTER 4"/>
    <property type="match status" value="1"/>
</dbReference>
<evidence type="ECO:0000256" key="9">
    <source>
        <dbReference type="SAM" id="Phobius"/>
    </source>
</evidence>
<protein>
    <submittedName>
        <fullName evidence="11">Sugar transporter</fullName>
    </submittedName>
</protein>
<evidence type="ECO:0000256" key="8">
    <source>
        <dbReference type="RuleBase" id="RU003346"/>
    </source>
</evidence>
<feature type="transmembrane region" description="Helical" evidence="9">
    <location>
        <begin position="188"/>
        <end position="208"/>
    </location>
</feature>